<protein>
    <submittedName>
        <fullName evidence="3">Actin-like protein, ARP8 class</fullName>
    </submittedName>
</protein>
<dbReference type="GO" id="GO:0034080">
    <property type="term" value="P:CENP-A containing chromatin assembly"/>
    <property type="evidence" value="ECO:0007669"/>
    <property type="project" value="EnsemblFungi"/>
</dbReference>
<dbReference type="AlphaFoldDB" id="A0A1Y2EEB9"/>
<dbReference type="STRING" id="1141098.A0A1Y2EEB9"/>
<dbReference type="InterPro" id="IPR043129">
    <property type="entry name" value="ATPase_NBD"/>
</dbReference>
<evidence type="ECO:0000256" key="2">
    <source>
        <dbReference type="SAM" id="MobiDB-lite"/>
    </source>
</evidence>
<dbReference type="InParanoid" id="A0A1Y2EEB9"/>
<dbReference type="CDD" id="cd10206">
    <property type="entry name" value="ASKHA_NBD_Arp8-like"/>
    <property type="match status" value="1"/>
</dbReference>
<evidence type="ECO:0000313" key="3">
    <source>
        <dbReference type="EMBL" id="ORY69747.1"/>
    </source>
</evidence>
<sequence>MVGKVSERVLLREGLERTDNGMKQTSWPDVAAINQKNYYTEYMKRDDQVLALRLQAEAARDRLVQNAKDRDRALARNGNADVPLPIPDIQQEDGGPTAADGLMDPSKVIVIHPGSQNLRIGFASDALPKTIPMALATKFPQTESEMYEALPRRQFEAKTQDQQYGEEWSKKYQKMCNDLKVDMRANKRKVLPNSKELVVNFNRRTESEEIALHNDPLQIEWTDVKSLEDPDSLASCFVGHGALRVPDDSNPKFKLWWPIRHGWLNEDEYSTAEHLHDDLETLLDKAIRQELGLTKNSAWKNYSCVFVIPDLYDKRYVEQVLKSCMTWFEFSRICFIQESMAATFGAGYTQACVVDVGAQKTSIACVEDGLVIEDSRINLKYGGYDVTETFMKMMLYDNFPYQEMNLRRRYDFLLAEELKIKHCTMSQADISVQLYQFHLRVPNQPTHKYQFKTYDEVILAPMGFYEPAIFDHSAKLRRRRKLMDRSYNAYEVDVPDDPASAAQLAILDLLQPLVASNANGFSLSQASVADPLATPSKEKPQPFNFLGRAGENGTPMGSNAASPAPEGLSTPAAPYLFGANSTTTNGSPGPGARNGTSPAPPPPGMFVDSSSRTAKILAEERDAVLPVAPLDIAILTAIQNAAKAEDKKLRDYLGSIMVIGGGSKTPFFTQTLEDKLKARRPDLFDRILVSRSARDMDEQVVVWKGASVFAKLPANDSWITPPEFERLGARVLHHKVLWAW</sequence>
<dbReference type="Proteomes" id="UP000193689">
    <property type="component" value="Unassembled WGS sequence"/>
</dbReference>
<dbReference type="RefSeq" id="XP_040719697.1">
    <property type="nucleotide sequence ID" value="XM_040862637.1"/>
</dbReference>
<keyword evidence="4" id="KW-1185">Reference proteome</keyword>
<dbReference type="EMBL" id="MCFJ01000002">
    <property type="protein sequence ID" value="ORY69747.1"/>
    <property type="molecule type" value="Genomic_DNA"/>
</dbReference>
<gene>
    <name evidence="3" type="ORF">BCR38DRAFT_463247</name>
</gene>
<dbReference type="FunFam" id="3.30.420.40:FF:000232">
    <property type="entry name" value="Actin-related protein 8"/>
    <property type="match status" value="1"/>
</dbReference>
<reference evidence="3 4" key="1">
    <citation type="submission" date="2016-07" db="EMBL/GenBank/DDBJ databases">
        <title>Pervasive Adenine N6-methylation of Active Genes in Fungi.</title>
        <authorList>
            <consortium name="DOE Joint Genome Institute"/>
            <person name="Mondo S.J."/>
            <person name="Dannebaum R.O."/>
            <person name="Kuo R.C."/>
            <person name="Labutti K."/>
            <person name="Haridas S."/>
            <person name="Kuo A."/>
            <person name="Salamov A."/>
            <person name="Ahrendt S.R."/>
            <person name="Lipzen A."/>
            <person name="Sullivan W."/>
            <person name="Andreopoulos W.B."/>
            <person name="Clum A."/>
            <person name="Lindquist E."/>
            <person name="Daum C."/>
            <person name="Ramamoorthy G.K."/>
            <person name="Gryganskyi A."/>
            <person name="Culley D."/>
            <person name="Magnuson J.K."/>
            <person name="James T.Y."/>
            <person name="O'Malley M.A."/>
            <person name="Stajich J.E."/>
            <person name="Spatafora J.W."/>
            <person name="Visel A."/>
            <person name="Grigoriev I.V."/>
        </authorList>
    </citation>
    <scope>NUCLEOTIDE SEQUENCE [LARGE SCALE GENOMIC DNA]</scope>
    <source>
        <strain evidence="3 4">CBS 129021</strain>
    </source>
</reference>
<dbReference type="Pfam" id="PF00022">
    <property type="entry name" value="Actin"/>
    <property type="match status" value="2"/>
</dbReference>
<comment type="caution">
    <text evidence="3">The sequence shown here is derived from an EMBL/GenBank/DDBJ whole genome shotgun (WGS) entry which is preliminary data.</text>
</comment>
<dbReference type="Gene3D" id="3.90.640.10">
    <property type="entry name" value="Actin, Chain A, domain 4"/>
    <property type="match status" value="1"/>
</dbReference>
<dbReference type="GO" id="GO:0031011">
    <property type="term" value="C:Ino80 complex"/>
    <property type="evidence" value="ECO:0007669"/>
    <property type="project" value="EnsemblFungi"/>
</dbReference>
<comment type="similarity">
    <text evidence="1">Belongs to the actin family.</text>
</comment>
<evidence type="ECO:0000313" key="4">
    <source>
        <dbReference type="Proteomes" id="UP000193689"/>
    </source>
</evidence>
<dbReference type="SUPFAM" id="SSF53067">
    <property type="entry name" value="Actin-like ATPase domain"/>
    <property type="match status" value="2"/>
</dbReference>
<proteinExistence type="inferred from homology"/>
<dbReference type="Gene3D" id="3.30.420.40">
    <property type="match status" value="2"/>
</dbReference>
<dbReference type="GeneID" id="63778849"/>
<dbReference type="FunCoup" id="A0A1Y2EEB9">
    <property type="interactions" value="810"/>
</dbReference>
<dbReference type="Gene3D" id="3.30.420.580">
    <property type="match status" value="1"/>
</dbReference>
<accession>A0A1Y2EEB9</accession>
<evidence type="ECO:0000256" key="1">
    <source>
        <dbReference type="RuleBase" id="RU000487"/>
    </source>
</evidence>
<dbReference type="OrthoDB" id="5572108at2759"/>
<organism evidence="3 4">
    <name type="scientific">Pseudomassariella vexata</name>
    <dbReference type="NCBI Taxonomy" id="1141098"/>
    <lineage>
        <taxon>Eukaryota</taxon>
        <taxon>Fungi</taxon>
        <taxon>Dikarya</taxon>
        <taxon>Ascomycota</taxon>
        <taxon>Pezizomycotina</taxon>
        <taxon>Sordariomycetes</taxon>
        <taxon>Xylariomycetidae</taxon>
        <taxon>Amphisphaeriales</taxon>
        <taxon>Pseudomassariaceae</taxon>
        <taxon>Pseudomassariella</taxon>
    </lineage>
</organism>
<dbReference type="SMART" id="SM00268">
    <property type="entry name" value="ACTIN"/>
    <property type="match status" value="1"/>
</dbReference>
<name>A0A1Y2EEB9_9PEZI</name>
<dbReference type="PANTHER" id="PTHR11937">
    <property type="entry name" value="ACTIN"/>
    <property type="match status" value="1"/>
</dbReference>
<feature type="region of interest" description="Disordered" evidence="2">
    <location>
        <begin position="532"/>
        <end position="609"/>
    </location>
</feature>
<dbReference type="InterPro" id="IPR004000">
    <property type="entry name" value="Actin"/>
</dbReference>